<dbReference type="GO" id="GO:0000155">
    <property type="term" value="F:phosphorelay sensor kinase activity"/>
    <property type="evidence" value="ECO:0007669"/>
    <property type="project" value="InterPro"/>
</dbReference>
<dbReference type="AlphaFoldDB" id="A0A6N7Z1R7"/>
<sequence>MYAIVGGLLVLLAVTAVATTVSRLYATSVGNHVRDSLRPAQQSAAALSKDYVDMETGVRGFILTHDDRFLGPYESGRSDVVSRDRGLRELLSFDGPSLRLLGGVDAAAQAWEQQSIMPGIAGVRDGTLDVAANAETGREAFDVVRARVADLQSRIDELTATGLGESTAATNTANTITITCAVLALILGAIIVLLLRNSLDAPLRRLVGQVRQVSDGELDRGVDAGGPAEIAELGRAVEVMRVRILSEIDRATEVSQQLVRLEETDRIARELGDTVLKRLFAIGLDLQSAAGRFPAARGVFTSAVGDLDQAINQLRSSLYGHTSDLGGQALGLSVQTLVSDLETELGVVPELVLTGDLDGRLPDEVVAEVLGVLTDAMGVLLTPGVRELVEIGLARDDGMIRLRVTGPEPESVEPLEALGERARLHHGDARTRATDGRVVLEWWVPV</sequence>
<evidence type="ECO:0000259" key="4">
    <source>
        <dbReference type="PROSITE" id="PS50885"/>
    </source>
</evidence>
<evidence type="ECO:0000256" key="3">
    <source>
        <dbReference type="SAM" id="Phobius"/>
    </source>
</evidence>
<dbReference type="RefSeq" id="WP_166459571.1">
    <property type="nucleotide sequence ID" value="NZ_WMBA01000020.1"/>
</dbReference>
<keyword evidence="6" id="KW-1185">Reference proteome</keyword>
<dbReference type="GO" id="GO:0016020">
    <property type="term" value="C:membrane"/>
    <property type="evidence" value="ECO:0007669"/>
    <property type="project" value="InterPro"/>
</dbReference>
<keyword evidence="2 3" id="KW-1133">Transmembrane helix</keyword>
<accession>A0A6N7Z1R7</accession>
<dbReference type="InterPro" id="IPR003660">
    <property type="entry name" value="HAMP_dom"/>
</dbReference>
<proteinExistence type="predicted"/>
<dbReference type="PROSITE" id="PS50885">
    <property type="entry name" value="HAMP"/>
    <property type="match status" value="1"/>
</dbReference>
<dbReference type="Pfam" id="PF05227">
    <property type="entry name" value="CHASE3"/>
    <property type="match status" value="1"/>
</dbReference>
<reference evidence="5 6" key="1">
    <citation type="submission" date="2019-11" db="EMBL/GenBank/DDBJ databases">
        <title>Draft genome of Amycolatopsis RM579.</title>
        <authorList>
            <person name="Duangmal K."/>
            <person name="Mingma R."/>
        </authorList>
    </citation>
    <scope>NUCLEOTIDE SEQUENCE [LARGE SCALE GENOMIC DNA]</scope>
    <source>
        <strain evidence="5 6">RM579</strain>
    </source>
</reference>
<dbReference type="Gene3D" id="6.10.340.10">
    <property type="match status" value="1"/>
</dbReference>
<keyword evidence="3" id="KW-0472">Membrane</keyword>
<dbReference type="Pfam" id="PF07730">
    <property type="entry name" value="HisKA_3"/>
    <property type="match status" value="1"/>
</dbReference>
<dbReference type="GO" id="GO:0046983">
    <property type="term" value="F:protein dimerization activity"/>
    <property type="evidence" value="ECO:0007669"/>
    <property type="project" value="InterPro"/>
</dbReference>
<feature type="transmembrane region" description="Helical" evidence="3">
    <location>
        <begin position="176"/>
        <end position="195"/>
    </location>
</feature>
<dbReference type="InterPro" id="IPR007891">
    <property type="entry name" value="CHASE3"/>
</dbReference>
<dbReference type="SMART" id="SM00304">
    <property type="entry name" value="HAMP"/>
    <property type="match status" value="1"/>
</dbReference>
<gene>
    <name evidence="5" type="ORF">GKO32_15605</name>
</gene>
<dbReference type="InterPro" id="IPR011712">
    <property type="entry name" value="Sig_transdc_His_kin_sub3_dim/P"/>
</dbReference>
<evidence type="ECO:0000256" key="1">
    <source>
        <dbReference type="ARBA" id="ARBA00022692"/>
    </source>
</evidence>
<evidence type="ECO:0000256" key="2">
    <source>
        <dbReference type="ARBA" id="ARBA00022989"/>
    </source>
</evidence>
<dbReference type="EMBL" id="WMBA01000020">
    <property type="protein sequence ID" value="MTD55393.1"/>
    <property type="molecule type" value="Genomic_DNA"/>
</dbReference>
<evidence type="ECO:0000313" key="6">
    <source>
        <dbReference type="Proteomes" id="UP000440096"/>
    </source>
</evidence>
<dbReference type="Pfam" id="PF00672">
    <property type="entry name" value="HAMP"/>
    <property type="match status" value="1"/>
</dbReference>
<keyword evidence="1 3" id="KW-0812">Transmembrane</keyword>
<comment type="caution">
    <text evidence="5">The sequence shown here is derived from an EMBL/GenBank/DDBJ whole genome shotgun (WGS) entry which is preliminary data.</text>
</comment>
<feature type="domain" description="HAMP" evidence="4">
    <location>
        <begin position="197"/>
        <end position="249"/>
    </location>
</feature>
<protein>
    <submittedName>
        <fullName evidence="5">HAMP domain-containing protein</fullName>
    </submittedName>
</protein>
<name>A0A6N7Z1R7_9PSEU</name>
<dbReference type="SUPFAM" id="SSF158472">
    <property type="entry name" value="HAMP domain-like"/>
    <property type="match status" value="1"/>
</dbReference>
<dbReference type="Proteomes" id="UP000440096">
    <property type="component" value="Unassembled WGS sequence"/>
</dbReference>
<evidence type="ECO:0000313" key="5">
    <source>
        <dbReference type="EMBL" id="MTD55393.1"/>
    </source>
</evidence>
<organism evidence="5 6">
    <name type="scientific">Amycolatopsis pithecellobii</name>
    <dbReference type="NCBI Taxonomy" id="664692"/>
    <lineage>
        <taxon>Bacteria</taxon>
        <taxon>Bacillati</taxon>
        <taxon>Actinomycetota</taxon>
        <taxon>Actinomycetes</taxon>
        <taxon>Pseudonocardiales</taxon>
        <taxon>Pseudonocardiaceae</taxon>
        <taxon>Amycolatopsis</taxon>
    </lineage>
</organism>
<dbReference type="CDD" id="cd06225">
    <property type="entry name" value="HAMP"/>
    <property type="match status" value="1"/>
</dbReference>